<keyword evidence="2" id="KW-1185">Reference proteome</keyword>
<accession>A0ACA9JUZ8</accession>
<protein>
    <submittedName>
        <fullName evidence="1">6228_t:CDS:1</fullName>
    </submittedName>
</protein>
<evidence type="ECO:0000313" key="2">
    <source>
        <dbReference type="Proteomes" id="UP000789525"/>
    </source>
</evidence>
<proteinExistence type="predicted"/>
<feature type="non-terminal residue" evidence="1">
    <location>
        <position position="43"/>
    </location>
</feature>
<dbReference type="Proteomes" id="UP000789525">
    <property type="component" value="Unassembled WGS sequence"/>
</dbReference>
<sequence length="43" mass="5365">MNNGPPVVYYENIDPRWIAKLQELKEYGYYSKEWSNGWRKRRE</sequence>
<name>A0ACA9JUZ8_9GLOM</name>
<gene>
    <name evidence="1" type="ORF">ACOLOM_LOCUS19</name>
</gene>
<organism evidence="1 2">
    <name type="scientific">Acaulospora colombiana</name>
    <dbReference type="NCBI Taxonomy" id="27376"/>
    <lineage>
        <taxon>Eukaryota</taxon>
        <taxon>Fungi</taxon>
        <taxon>Fungi incertae sedis</taxon>
        <taxon>Mucoromycota</taxon>
        <taxon>Glomeromycotina</taxon>
        <taxon>Glomeromycetes</taxon>
        <taxon>Diversisporales</taxon>
        <taxon>Acaulosporaceae</taxon>
        <taxon>Acaulospora</taxon>
    </lineage>
</organism>
<evidence type="ECO:0000313" key="1">
    <source>
        <dbReference type="EMBL" id="CAG8437590.1"/>
    </source>
</evidence>
<comment type="caution">
    <text evidence="1">The sequence shown here is derived from an EMBL/GenBank/DDBJ whole genome shotgun (WGS) entry which is preliminary data.</text>
</comment>
<reference evidence="1" key="1">
    <citation type="submission" date="2021-06" db="EMBL/GenBank/DDBJ databases">
        <authorList>
            <person name="Kallberg Y."/>
            <person name="Tangrot J."/>
            <person name="Rosling A."/>
        </authorList>
    </citation>
    <scope>NUCLEOTIDE SEQUENCE</scope>
    <source>
        <strain evidence="1">CL356</strain>
    </source>
</reference>
<dbReference type="EMBL" id="CAJVPT010000019">
    <property type="protein sequence ID" value="CAG8437590.1"/>
    <property type="molecule type" value="Genomic_DNA"/>
</dbReference>